<feature type="compositionally biased region" description="Low complexity" evidence="1">
    <location>
        <begin position="1"/>
        <end position="19"/>
    </location>
</feature>
<proteinExistence type="predicted"/>
<gene>
    <name evidence="3" type="ORF">D0Y65_004502</name>
    <name evidence="2" type="ORF">glysoja_043639</name>
</gene>
<sequence>MAKSSTTTFSTPSSNQNQTHNYNTSKKSLLNLDPLSVKTSSYTSLKDVLPFSTTAAVNSPAASHHHHVFIRNRLVKQAAWAYLQPMSTSPSGPSGPHLFRRLHNNNPLAACLSFIYHHIVPSLTRTLHRMLHAIPCFIRVIQE</sequence>
<reference evidence="2" key="1">
    <citation type="submission" date="2014-07" db="EMBL/GenBank/DDBJ databases">
        <title>Identification of a novel salt tolerance gene in wild soybean by whole-genome sequencing.</title>
        <authorList>
            <person name="Lam H.-M."/>
            <person name="Qi X."/>
            <person name="Li M.-W."/>
            <person name="Liu X."/>
            <person name="Xie M."/>
            <person name="Ni M."/>
            <person name="Xu X."/>
        </authorList>
    </citation>
    <scope>NUCLEOTIDE SEQUENCE [LARGE SCALE GENOMIC DNA]</scope>
    <source>
        <tissue evidence="2">Root</tissue>
    </source>
</reference>
<keyword evidence="4" id="KW-1185">Reference proteome</keyword>
<evidence type="ECO:0000256" key="1">
    <source>
        <dbReference type="SAM" id="MobiDB-lite"/>
    </source>
</evidence>
<dbReference type="EMBL" id="KN670077">
    <property type="protein sequence ID" value="KHN02832.1"/>
    <property type="molecule type" value="Genomic_DNA"/>
</dbReference>
<dbReference type="PANTHER" id="PTHR34569">
    <property type="entry name" value="EXPRESSED PROTEIN"/>
    <property type="match status" value="1"/>
</dbReference>
<dbReference type="Proteomes" id="UP000289340">
    <property type="component" value="Chromosome 2"/>
</dbReference>
<evidence type="ECO:0000313" key="3">
    <source>
        <dbReference type="EMBL" id="RZC25829.1"/>
    </source>
</evidence>
<name>A0A0B2P5C4_GLYSO</name>
<reference evidence="3 4" key="2">
    <citation type="submission" date="2018-09" db="EMBL/GenBank/DDBJ databases">
        <title>A high-quality reference genome of wild soybean provides a powerful tool to mine soybean genomes.</title>
        <authorList>
            <person name="Xie M."/>
            <person name="Chung C.Y.L."/>
            <person name="Li M.-W."/>
            <person name="Wong F.-L."/>
            <person name="Chan T.-F."/>
            <person name="Lam H.-M."/>
        </authorList>
    </citation>
    <scope>NUCLEOTIDE SEQUENCE [LARGE SCALE GENOMIC DNA]</scope>
    <source>
        <strain evidence="4">cv. W05</strain>
        <tissue evidence="3">Hypocotyl of etiolated seedlings</tissue>
    </source>
</reference>
<organism evidence="2">
    <name type="scientific">Glycine soja</name>
    <name type="common">Wild soybean</name>
    <dbReference type="NCBI Taxonomy" id="3848"/>
    <lineage>
        <taxon>Eukaryota</taxon>
        <taxon>Viridiplantae</taxon>
        <taxon>Streptophyta</taxon>
        <taxon>Embryophyta</taxon>
        <taxon>Tracheophyta</taxon>
        <taxon>Spermatophyta</taxon>
        <taxon>Magnoliopsida</taxon>
        <taxon>eudicotyledons</taxon>
        <taxon>Gunneridae</taxon>
        <taxon>Pentapetalae</taxon>
        <taxon>rosids</taxon>
        <taxon>fabids</taxon>
        <taxon>Fabales</taxon>
        <taxon>Fabaceae</taxon>
        <taxon>Papilionoideae</taxon>
        <taxon>50 kb inversion clade</taxon>
        <taxon>NPAAA clade</taxon>
        <taxon>indigoferoid/millettioid clade</taxon>
        <taxon>Phaseoleae</taxon>
        <taxon>Glycine</taxon>
        <taxon>Glycine subgen. Soja</taxon>
    </lineage>
</organism>
<dbReference type="AlphaFoldDB" id="A0A0B2P5C4"/>
<dbReference type="PANTHER" id="PTHR34569:SF2">
    <property type="entry name" value="EXPRESSED PROTEIN"/>
    <property type="match status" value="1"/>
</dbReference>
<accession>A0A0B2P5C4</accession>
<dbReference type="Proteomes" id="UP000053555">
    <property type="component" value="Unassembled WGS sequence"/>
</dbReference>
<protein>
    <submittedName>
        <fullName evidence="2">Uncharacterized protein</fullName>
    </submittedName>
</protein>
<feature type="region of interest" description="Disordered" evidence="1">
    <location>
        <begin position="1"/>
        <end position="26"/>
    </location>
</feature>
<evidence type="ECO:0000313" key="2">
    <source>
        <dbReference type="EMBL" id="KHN02832.1"/>
    </source>
</evidence>
<dbReference type="EMBL" id="QZWG01000002">
    <property type="protein sequence ID" value="RZC25829.1"/>
    <property type="molecule type" value="Genomic_DNA"/>
</dbReference>
<evidence type="ECO:0000313" key="4">
    <source>
        <dbReference type="Proteomes" id="UP000289340"/>
    </source>
</evidence>
<dbReference type="Gramene" id="XM_028355498.1">
    <property type="protein sequence ID" value="XP_028211299.1"/>
    <property type="gene ID" value="LOC114393968"/>
</dbReference>